<dbReference type="SUPFAM" id="SSF81324">
    <property type="entry name" value="Voltage-gated potassium channels"/>
    <property type="match status" value="4"/>
</dbReference>
<evidence type="ECO:0000256" key="14">
    <source>
        <dbReference type="ARBA" id="ARBA00023065"/>
    </source>
</evidence>
<feature type="transmembrane region" description="Helical" evidence="25">
    <location>
        <begin position="258"/>
        <end position="279"/>
    </location>
</feature>
<feature type="binding site" evidence="20">
    <location>
        <position position="1410"/>
    </location>
    <ligand>
        <name>Ca(2+)</name>
        <dbReference type="ChEBI" id="CHEBI:29108"/>
    </ligand>
</feature>
<keyword evidence="8 22" id="KW-0107">Calcium channel</keyword>
<dbReference type="GO" id="GO:0005737">
    <property type="term" value="C:cytoplasm"/>
    <property type="evidence" value="ECO:0007669"/>
    <property type="project" value="UniProtKB-SubCell"/>
</dbReference>
<reference evidence="28 29" key="1">
    <citation type="submission" date="2019-09" db="EMBL/GenBank/DDBJ databases">
        <title>Bird 10,000 Genomes (B10K) Project - Family phase.</title>
        <authorList>
            <person name="Zhang G."/>
        </authorList>
    </citation>
    <scope>NUCLEOTIDE SEQUENCE [LARGE SCALE GENOMIC DNA]</scope>
    <source>
        <strain evidence="28">B10K-DU-015-11</strain>
        <tissue evidence="28">Mixed tissue sample</tissue>
    </source>
</reference>
<comment type="caution">
    <text evidence="28">The sequence shown here is derived from an EMBL/GenBank/DDBJ whole genome shotgun (WGS) entry which is preliminary data.</text>
</comment>
<evidence type="ECO:0000256" key="17">
    <source>
        <dbReference type="ARBA" id="ARBA00023303"/>
    </source>
</evidence>
<evidence type="ECO:0000256" key="12">
    <source>
        <dbReference type="ARBA" id="ARBA00022882"/>
    </source>
</evidence>
<keyword evidence="9 25" id="KW-0812">Transmembrane</keyword>
<feature type="compositionally biased region" description="Polar residues" evidence="24">
    <location>
        <begin position="2347"/>
        <end position="2358"/>
    </location>
</feature>
<dbReference type="FunFam" id="1.10.287.70:FF:000018">
    <property type="entry name" value="Voltage-dependent T-type calcium channel subunit alpha"/>
    <property type="match status" value="1"/>
</dbReference>
<evidence type="ECO:0000256" key="4">
    <source>
        <dbReference type="ARBA" id="ARBA00022475"/>
    </source>
</evidence>
<keyword evidence="17" id="KW-0407">Ion channel</keyword>
<evidence type="ECO:0000256" key="23">
    <source>
        <dbReference type="SAM" id="Coils"/>
    </source>
</evidence>
<evidence type="ECO:0000256" key="6">
    <source>
        <dbReference type="ARBA" id="ARBA00022553"/>
    </source>
</evidence>
<evidence type="ECO:0000313" key="28">
    <source>
        <dbReference type="EMBL" id="NWR22397.1"/>
    </source>
</evidence>
<feature type="region of interest" description="Disordered" evidence="24">
    <location>
        <begin position="912"/>
        <end position="957"/>
    </location>
</feature>
<dbReference type="PANTHER" id="PTHR45628">
    <property type="entry name" value="VOLTAGE-DEPENDENT CALCIUM CHANNEL TYPE A SUBUNIT ALPHA-1"/>
    <property type="match status" value="1"/>
</dbReference>
<dbReference type="GO" id="GO:0005891">
    <property type="term" value="C:voltage-gated calcium channel complex"/>
    <property type="evidence" value="ECO:0007669"/>
    <property type="project" value="InterPro"/>
</dbReference>
<evidence type="ECO:0000256" key="1">
    <source>
        <dbReference type="ARBA" id="ARBA00004496"/>
    </source>
</evidence>
<feature type="glycosylation site" description="N-linked (GlcNAc...) asparagine" evidence="21">
    <location>
        <position position="222"/>
    </location>
</feature>
<feature type="region of interest" description="Disordered" evidence="24">
    <location>
        <begin position="1979"/>
        <end position="2030"/>
    </location>
</feature>
<evidence type="ECO:0000256" key="5">
    <source>
        <dbReference type="ARBA" id="ARBA00022490"/>
    </source>
</evidence>
<dbReference type="PANTHER" id="PTHR45628:SF33">
    <property type="entry name" value="VOLTAGE-DEPENDENT T-TYPE CALCIUM CHANNEL SUBUNIT ALPHA-1G"/>
    <property type="match status" value="1"/>
</dbReference>
<dbReference type="FunFam" id="1.10.287.70:FF:000014">
    <property type="entry name" value="Voltage-dependent T-type calcium channel subunit alpha"/>
    <property type="match status" value="1"/>
</dbReference>
<evidence type="ECO:0000256" key="10">
    <source>
        <dbReference type="ARBA" id="ARBA00022737"/>
    </source>
</evidence>
<feature type="compositionally biased region" description="Polar residues" evidence="24">
    <location>
        <begin position="438"/>
        <end position="448"/>
    </location>
</feature>
<feature type="compositionally biased region" description="Low complexity" evidence="24">
    <location>
        <begin position="2177"/>
        <end position="2188"/>
    </location>
</feature>
<feature type="transmembrane region" description="Helical" evidence="25">
    <location>
        <begin position="133"/>
        <end position="156"/>
    </location>
</feature>
<feature type="transmembrane region" description="Helical" evidence="25">
    <location>
        <begin position="786"/>
        <end position="805"/>
    </location>
</feature>
<feature type="compositionally biased region" description="Low complexity" evidence="24">
    <location>
        <begin position="1004"/>
        <end position="1031"/>
    </location>
</feature>
<dbReference type="InterPro" id="IPR005821">
    <property type="entry name" value="Ion_trans_dom"/>
</dbReference>
<feature type="coiled-coil region" evidence="23">
    <location>
        <begin position="1467"/>
        <end position="1497"/>
    </location>
</feature>
<dbReference type="FunFam" id="1.20.120.350:FF:000008">
    <property type="entry name" value="Voltage-dependent T-type calcium channel subunit alpha"/>
    <property type="match status" value="1"/>
</dbReference>
<feature type="domain" description="Ion transport" evidence="27">
    <location>
        <begin position="1"/>
        <end position="321"/>
    </location>
</feature>
<dbReference type="FunFam" id="1.20.120.350:FF:000007">
    <property type="entry name" value="Voltage-dependent T-type calcium channel subunit alpha"/>
    <property type="match status" value="1"/>
</dbReference>
<keyword evidence="11 20" id="KW-0106">Calcium</keyword>
<keyword evidence="5" id="KW-0963">Cytoplasm</keyword>
<keyword evidence="16 21" id="KW-0325">Glycoprotein</keyword>
<dbReference type="FunFam" id="1.20.120.350:FF:000009">
    <property type="entry name" value="Voltage-dependent T-type calcium channel subunit alpha"/>
    <property type="match status" value="1"/>
</dbReference>
<dbReference type="GO" id="GO:0098703">
    <property type="term" value="P:calcium ion import across plasma membrane"/>
    <property type="evidence" value="ECO:0007669"/>
    <property type="project" value="TreeGrafter"/>
</dbReference>
<feature type="transmembrane region" description="Helical" evidence="25">
    <location>
        <begin position="1562"/>
        <end position="1584"/>
    </location>
</feature>
<feature type="transmembrane region" description="Helical" evidence="25">
    <location>
        <begin position="1775"/>
        <end position="1797"/>
    </location>
</feature>
<evidence type="ECO:0000256" key="7">
    <source>
        <dbReference type="ARBA" id="ARBA00022568"/>
    </source>
</evidence>
<comment type="function">
    <text evidence="22">Voltage-sensitive calcium channels (VSCC) mediate the entry of calcium ions into excitable cells and are also involved in a variety of calcium-dependent processes, including muscle contraction, hormone or neurotransmitter release, gene expression, cell motility, cell division and cell death. This channel gives rise to T-type calcium currents. T-type calcium channels belong to the "low-voltage activated (LVA)" group and are strongly blocked by nickel and mibefradil. A particularity of this type of channels is an opening at quite negative potentials, and a voltage-dependent inactivation. T-type channels serve pacemaking functions in both central neurons and cardiac nodal cells and support calcium signaling in secretory cells and vascular smooth muscle. They may also be involved in the modulation of firing patterns of neurons which is important for information processing as well as in cell growth processes.</text>
</comment>
<feature type="transmembrane region" description="Helical" evidence="25">
    <location>
        <begin position="42"/>
        <end position="61"/>
    </location>
</feature>
<keyword evidence="10" id="KW-0677">Repeat</keyword>
<keyword evidence="15 25" id="KW-0472">Membrane</keyword>
<evidence type="ECO:0000259" key="27">
    <source>
        <dbReference type="Pfam" id="PF00520"/>
    </source>
</evidence>
<evidence type="ECO:0000256" key="15">
    <source>
        <dbReference type="ARBA" id="ARBA00023136"/>
    </source>
</evidence>
<feature type="transmembrane region" description="Helical" evidence="25">
    <location>
        <begin position="862"/>
        <end position="885"/>
    </location>
</feature>
<dbReference type="FunFam" id="1.20.120.350:FF:000012">
    <property type="entry name" value="Voltage-dependent T-type calcium channel subunit alpha"/>
    <property type="match status" value="1"/>
</dbReference>
<dbReference type="GO" id="GO:0008332">
    <property type="term" value="F:low voltage-gated calcium channel activity"/>
    <property type="evidence" value="ECO:0007669"/>
    <property type="project" value="UniProtKB-ARBA"/>
</dbReference>
<evidence type="ECO:0000256" key="22">
    <source>
        <dbReference type="RuleBase" id="RU003808"/>
    </source>
</evidence>
<evidence type="ECO:0000256" key="24">
    <source>
        <dbReference type="SAM" id="MobiDB-lite"/>
    </source>
</evidence>
<keyword evidence="3" id="KW-0813">Transport</keyword>
<keyword evidence="14" id="KW-0406">Ion transport</keyword>
<evidence type="ECO:0000256" key="25">
    <source>
        <dbReference type="SAM" id="Phobius"/>
    </source>
</evidence>
<feature type="binding site" evidence="20">
    <location>
        <position position="270"/>
    </location>
    <ligand>
        <name>Ca(2+)</name>
        <dbReference type="ChEBI" id="CHEBI:29108"/>
    </ligand>
</feature>
<comment type="subcellular location">
    <subcellularLocation>
        <location evidence="2">Cell membrane</location>
        <topology evidence="2">Multi-pass membrane protein</topology>
    </subcellularLocation>
    <subcellularLocation>
        <location evidence="1">Cytoplasm</location>
    </subcellularLocation>
    <subcellularLocation>
        <location evidence="22">Membrane</location>
        <topology evidence="22">Multi-pass membrane protein</topology>
    </subcellularLocation>
</comment>
<sequence>WFERVSMLVILLNCVTLGMFHPCEDIACDSPRCRILQSFDDFIFAFFAVEMIVKMIALGIFGKKCYLGDTWNRLDFFIVIAGMLEYSLDLQNVSFSAVRTVRVLRPLRAINRVPSMRILVTLLLDTLPMLGNVLLLCFFVFFIFGIVGVQLWAGLLRNRCFLPENFSIPYTVDLERYYQTENEDENPFICSQPRENGMRYCRSIPTRREEGLECTLDYYSYNDTTNTSCVNWNQYYTNCSAGEHNPFKGAINFDNIGYAWIAIFQVITLEGWVDIMYFVMDAHSFYNFIYFILLIIVGSFFMINLCLVVIATQFSETKQRESQLMKEQRVRYLSNASTLASFSEPGSCYDELLKYLVYIARKGSKQLVKAYRAAGVRMGFLSSPTSKARAERHARKHQSRKRSSVHHLIHHHHHHHHHYHLGNGNLRAPRASPEISDVETSSLHNGTNRLMLPPSAPNSLGAPSASPSNTESVHSIYHADCHFEPVRCRSSLTQPSLGLPSPEGIPKNIVGSKVYPTVHSSTSNEMLKEKNLGEVAVGAGSSTLTNLNIPPGPYSTMHKLLETQSTGPCQSSCKISSPCTKLDGGSCTPESCPYCLTALAGEAELSDNETADSDSEGVYEFTQDAHYSDQRDPQRGRAQARRAHLVLAFWHVVCETFQKIVDSKYFGRGIMVAILINTLSMGIEYHEQPEELTNALEISNIVFTSLFALEMLLKVLVYGPFGYIKNPYNIFDGIIVVISVWEIVGQQGGGLSVLRTFRLMRVLKLVRFMPALQRQLVVLMKTMDNVATFCMLLMLFIFIFSILGMHLFGCKFASERDGDTLPDRKNFDSLLWAIVTVFQILTQEDWNKVLYNGMASTSSWAALYFIALMTFGNYVLFNLLVAILVEGFQTEEISKREEASGQLSCIQLPVDSSGGDASKSDSEGDLFPHSLEEEGEPKKNLSNPACDDHPELKKSLTPPLIIHTAATPMPMPKSAVFGDAAQGYESRRASGVSMDPAAAHELKSPPSTRSSPHSPWRASSSWNSRRSSWNSIGRAPSLKRRGQSGERRSLLSGEGKESSEEGDSSDEEHSSRAGSFNGSLPHRMESLETKGSFDLQDTLQVPSLYRTSSMHSTRTSVSEHQDCNGRTSPSLLPHQLHLDETHQDGDDGDDEGSMSKRDRMMAWVRAQLPTCCKERDSWSIYIFAPHSRFRLMCNKIITHKMFDHVVLVIIFLNCITIAMERPKIEPHSAERIFLTLSNYIFTVIFLTEMTVKVVALGLCFGEKAYLKSSWNVLDGVLVLISVIDILVSMVSDSGTKILGMLRVLRLLRTLRPLRVISRAQGLKLVVETLMSSLKPIGNIVVICCAFFIIFGILGVQLFKGKFFVCQGEDTRNITNKSDCTEASYKWVRHKYNFDNLGQALMSLFVLASKDGWVDIMYDGLDAVGVDQQPVMNYNPWMLLYFISFLLIVAFFVLNMFVGVVVENFHKCRQHQEEEEAKRREEKRLRRLEKKRRKKSLDLPLTLLPTAEAQCKPYYSDYSRFRLLIHQMCTSHYLDLFITGVIGLNVITMAMEHYQQPKVLDEALKICNYIFTIIFVMESVFKLIAFGFRRFFQDRWNQLDLAIVLLSIMGITLEEIEVNASLPINPTIIRIMRVLRIARVLKLLKMAVGMRALLDTVMQALPQVGNLGLLFMLLFFIFAALGVELFGDLGESSCASGRGGNGVGVGGLTAVLGLTECDDTHPCEGLGRHATFRNFGMAFLTLFRVSTGDNWNGIMKDTLRDCDQESTCYNTVISPIYFVSFVLTAQFVLVNVVIAVLMKHLEESNKEAKEEAELEAELEMEMKTISTGQHSPSNIFAWTGTTSRERPENPSGFTNPMQIKVDSQLSLAYHMERHLFDTISLLIQESLEGELKLMDNLSGSVCHHYALPAPEYYNSENQIPLAEMEALSLTSDILSEKSWSLALTDDSFPDDINTHLLSALESNVHTLVTVKDLLSVRKPSVGRTHSLPNDSYMFQPPYSSPCPASLGNRKPAHHKSQSGSKASVQSQPADTSSLLQIPKDHFHRVRAHDHLVGESKPRVSQQAHFPSAERLLRRQMAIRNDSLDSTENLHTEVSELSDPNVPTVPKEESPVALMLSEDNELAAWSRASVQTQQLSHNQYNISKQAAASCACADSYQETPEDSMDQEVSEINSSSEPFTSETCTASSACSKGQPLTPKRNVGNTGNVILKDLKKYHSVDTQGLLKKPPSWLDDQRRHSIEICSIENSPQHHSMSSSSGFISQVVSEMECLQGTRQKKKLSPPCISIDPPDGQSLVPRGPHSISPASGDVFLRRRAPSCESKDSVDIGDSLLPDSMSTSPTPKKDLLTLPSFSFDQTEMDP</sequence>
<keyword evidence="6" id="KW-0597">Phosphoprotein</keyword>
<dbReference type="FunFam" id="1.10.287.70:FF:000029">
    <property type="entry name" value="Voltage-dependent T-type calcium channel subunit alpha"/>
    <property type="match status" value="1"/>
</dbReference>
<feature type="domain" description="Ion transport" evidence="27">
    <location>
        <begin position="1531"/>
        <end position="1807"/>
    </location>
</feature>
<evidence type="ECO:0000256" key="11">
    <source>
        <dbReference type="ARBA" id="ARBA00022837"/>
    </source>
</evidence>
<gene>
    <name evidence="28" type="primary">Cacna1g</name>
    <name evidence="28" type="ORF">EMBFUC_R07847</name>
</gene>
<feature type="domain" description="Ion transport" evidence="27">
    <location>
        <begin position="664"/>
        <end position="892"/>
    </location>
</feature>
<dbReference type="GO" id="GO:0046872">
    <property type="term" value="F:metal ion binding"/>
    <property type="evidence" value="ECO:0007669"/>
    <property type="project" value="UniProtKB-KW"/>
</dbReference>
<feature type="transmembrane region" description="Helical" evidence="25">
    <location>
        <begin position="1531"/>
        <end position="1550"/>
    </location>
</feature>
<feature type="compositionally biased region" description="Basic residues" evidence="24">
    <location>
        <begin position="390"/>
        <end position="420"/>
    </location>
</feature>
<feature type="compositionally biased region" description="Basic and acidic residues" evidence="24">
    <location>
        <begin position="930"/>
        <end position="939"/>
    </location>
</feature>
<dbReference type="Proteomes" id="UP000580681">
    <property type="component" value="Unassembled WGS sequence"/>
</dbReference>
<name>A0A7K4VJ25_9EMBE</name>
<evidence type="ECO:0000256" key="18">
    <source>
        <dbReference type="ARBA" id="ARBA00036634"/>
    </source>
</evidence>
<organism evidence="28 29">
    <name type="scientific">Emberiza fucata</name>
    <dbReference type="NCBI Taxonomy" id="337179"/>
    <lineage>
        <taxon>Eukaryota</taxon>
        <taxon>Metazoa</taxon>
        <taxon>Chordata</taxon>
        <taxon>Craniata</taxon>
        <taxon>Vertebrata</taxon>
        <taxon>Euteleostomi</taxon>
        <taxon>Archelosauria</taxon>
        <taxon>Archosauria</taxon>
        <taxon>Dinosauria</taxon>
        <taxon>Saurischia</taxon>
        <taxon>Theropoda</taxon>
        <taxon>Coelurosauria</taxon>
        <taxon>Aves</taxon>
        <taxon>Neognathae</taxon>
        <taxon>Neoaves</taxon>
        <taxon>Telluraves</taxon>
        <taxon>Australaves</taxon>
        <taxon>Passeriformes</taxon>
        <taxon>Passeroidea</taxon>
        <taxon>Fringillidae</taxon>
        <taxon>Emberizinae</taxon>
        <taxon>Emberizini</taxon>
        <taxon>Emberiza</taxon>
    </lineage>
</organism>
<feature type="transmembrane region" description="Helical" evidence="25">
    <location>
        <begin position="1639"/>
        <end position="1660"/>
    </location>
</feature>
<evidence type="ECO:0000256" key="8">
    <source>
        <dbReference type="ARBA" id="ARBA00022673"/>
    </source>
</evidence>
<feature type="region of interest" description="Disordered" evidence="24">
    <location>
        <begin position="2174"/>
        <end position="2198"/>
    </location>
</feature>
<dbReference type="InterPro" id="IPR002077">
    <property type="entry name" value="VDCCAlpha1"/>
</dbReference>
<feature type="chain" id="PRO_5029661648" description="Voltage-dependent T-type calcium channel subunit alpha" evidence="26">
    <location>
        <begin position="19"/>
        <end position="2358"/>
    </location>
</feature>
<keyword evidence="20" id="KW-0479">Metal-binding</keyword>
<evidence type="ECO:0000256" key="16">
    <source>
        <dbReference type="ARBA" id="ARBA00023180"/>
    </source>
</evidence>
<dbReference type="InterPro" id="IPR027359">
    <property type="entry name" value="Volt_channel_dom_sf"/>
</dbReference>
<keyword evidence="26" id="KW-0732">Signal</keyword>
<evidence type="ECO:0000256" key="3">
    <source>
        <dbReference type="ARBA" id="ARBA00022448"/>
    </source>
</evidence>
<comment type="catalytic activity">
    <reaction evidence="18">
        <text>Ca(2+)(in) = Ca(2+)(out)</text>
        <dbReference type="Rhea" id="RHEA:29671"/>
        <dbReference type="ChEBI" id="CHEBI:29108"/>
    </reaction>
</comment>
<dbReference type="InterPro" id="IPR005445">
    <property type="entry name" value="VDCC_T_a1"/>
</dbReference>
<dbReference type="GO" id="GO:0008331">
    <property type="term" value="F:high voltage-gated calcium channel activity"/>
    <property type="evidence" value="ECO:0007669"/>
    <property type="project" value="TreeGrafter"/>
</dbReference>
<dbReference type="Gene3D" id="1.20.120.350">
    <property type="entry name" value="Voltage-gated potassium channels. Chain C"/>
    <property type="match status" value="4"/>
</dbReference>
<feature type="non-terminal residue" evidence="28">
    <location>
        <position position="2358"/>
    </location>
</feature>
<feature type="compositionally biased region" description="Polar residues" evidence="24">
    <location>
        <begin position="1107"/>
        <end position="1116"/>
    </location>
</feature>
<dbReference type="PRINTS" id="PR01629">
    <property type="entry name" value="TVDCCALPHA1"/>
</dbReference>
<feature type="binding site" evidence="20">
    <location>
        <position position="844"/>
    </location>
    <ligand>
        <name>Ca(2+)</name>
        <dbReference type="ChEBI" id="CHEBI:29108"/>
    </ligand>
</feature>
<keyword evidence="23" id="KW-0175">Coiled coil</keyword>
<feature type="region of interest" description="Disordered" evidence="24">
    <location>
        <begin position="2270"/>
        <end position="2358"/>
    </location>
</feature>
<protein>
    <recommendedName>
        <fullName evidence="22">Voltage-dependent T-type calcium channel subunit alpha</fullName>
    </recommendedName>
</protein>
<dbReference type="EMBL" id="VYZJ01000882">
    <property type="protein sequence ID" value="NWR22397.1"/>
    <property type="molecule type" value="Genomic_DNA"/>
</dbReference>
<dbReference type="PRINTS" id="PR00167">
    <property type="entry name" value="CACHANNEL"/>
</dbReference>
<feature type="transmembrane region" description="Helical" evidence="25">
    <location>
        <begin position="1336"/>
        <end position="1358"/>
    </location>
</feature>
<dbReference type="InterPro" id="IPR050599">
    <property type="entry name" value="VDCC_alpha-1_subunit"/>
</dbReference>
<dbReference type="Gene3D" id="1.10.287.70">
    <property type="match status" value="4"/>
</dbReference>
<feature type="transmembrane region" description="Helical" evidence="25">
    <location>
        <begin position="1239"/>
        <end position="1260"/>
    </location>
</feature>
<proteinExistence type="inferred from homology"/>
<feature type="transmembrane region" description="Helical" evidence="25">
    <location>
        <begin position="1437"/>
        <end position="1461"/>
    </location>
</feature>
<keyword evidence="12 22" id="KW-0851">Voltage-gated channel</keyword>
<feature type="region of interest" description="Disordered" evidence="24">
    <location>
        <begin position="1107"/>
        <end position="1132"/>
    </location>
</feature>
<evidence type="ECO:0000256" key="20">
    <source>
        <dbReference type="PIRSR" id="PIRSR602077-1"/>
    </source>
</evidence>
<feature type="non-terminal residue" evidence="28">
    <location>
        <position position="1"/>
    </location>
</feature>
<feature type="compositionally biased region" description="Polar residues" evidence="24">
    <location>
        <begin position="2016"/>
        <end position="2030"/>
    </location>
</feature>
<evidence type="ECO:0000256" key="19">
    <source>
        <dbReference type="ARBA" id="ARBA00061006"/>
    </source>
</evidence>
<feature type="compositionally biased region" description="Basic and acidic residues" evidence="24">
    <location>
        <begin position="1043"/>
        <end position="1059"/>
    </location>
</feature>
<feature type="transmembrane region" description="Helical" evidence="25">
    <location>
        <begin position="695"/>
        <end position="716"/>
    </location>
</feature>
<feature type="signal peptide" evidence="26">
    <location>
        <begin position="1"/>
        <end position="18"/>
    </location>
</feature>
<feature type="transmembrane region" description="Helical" evidence="25">
    <location>
        <begin position="1201"/>
        <end position="1219"/>
    </location>
</feature>
<evidence type="ECO:0000256" key="9">
    <source>
        <dbReference type="ARBA" id="ARBA00022692"/>
    </source>
</evidence>
<evidence type="ECO:0000256" key="13">
    <source>
        <dbReference type="ARBA" id="ARBA00022989"/>
    </source>
</evidence>
<evidence type="ECO:0000256" key="2">
    <source>
        <dbReference type="ARBA" id="ARBA00004651"/>
    </source>
</evidence>
<comment type="similarity">
    <text evidence="19">Belongs to the calcium channel alpha-1 subunit (TC 1.A.1.11) family. CACNA1G subfamily.</text>
</comment>
<feature type="transmembrane region" description="Helical" evidence="25">
    <location>
        <begin position="285"/>
        <end position="310"/>
    </location>
</feature>
<feature type="transmembrane region" description="Helical" evidence="25">
    <location>
        <begin position="1666"/>
        <end position="1685"/>
    </location>
</feature>
<feature type="domain" description="Ion transport" evidence="27">
    <location>
        <begin position="1199"/>
        <end position="1471"/>
    </location>
</feature>
<feature type="region of interest" description="Disordered" evidence="24">
    <location>
        <begin position="385"/>
        <end position="471"/>
    </location>
</feature>
<keyword evidence="7 22" id="KW-0109">Calcium transport</keyword>
<evidence type="ECO:0000313" key="29">
    <source>
        <dbReference type="Proteomes" id="UP000580681"/>
    </source>
</evidence>
<feature type="region of interest" description="Disordered" evidence="24">
    <location>
        <begin position="987"/>
        <end position="1083"/>
    </location>
</feature>
<dbReference type="Pfam" id="PF00520">
    <property type="entry name" value="Ion_trans"/>
    <property type="match status" value="4"/>
</dbReference>
<keyword evidence="13 25" id="KW-1133">Transmembrane helix</keyword>
<evidence type="ECO:0000256" key="26">
    <source>
        <dbReference type="SAM" id="SignalP"/>
    </source>
</evidence>
<keyword evidence="4" id="KW-1003">Cell membrane</keyword>
<dbReference type="FunFam" id="1.10.287.70:FF:000032">
    <property type="entry name" value="Voltage-dependent T-type calcium channel subunit alpha"/>
    <property type="match status" value="1"/>
</dbReference>
<evidence type="ECO:0000256" key="21">
    <source>
        <dbReference type="PIRSR" id="PIRSR602077-3"/>
    </source>
</evidence>
<keyword evidence="29" id="KW-1185">Reference proteome</keyword>
<accession>A0A7K4VJ25</accession>